<evidence type="ECO:0000256" key="7">
    <source>
        <dbReference type="ARBA" id="ARBA00023136"/>
    </source>
</evidence>
<feature type="transmembrane region" description="Helical" evidence="9">
    <location>
        <begin position="402"/>
        <end position="426"/>
    </location>
</feature>
<feature type="transmembrane region" description="Helical" evidence="9">
    <location>
        <begin position="148"/>
        <end position="166"/>
    </location>
</feature>
<keyword evidence="6 9" id="KW-1133">Transmembrane helix</keyword>
<dbReference type="GO" id="GO:0005886">
    <property type="term" value="C:plasma membrane"/>
    <property type="evidence" value="ECO:0007669"/>
    <property type="project" value="UniProtKB-SubCell"/>
</dbReference>
<accession>A0AAD2CDW8</accession>
<keyword evidence="3" id="KW-0813">Transport</keyword>
<dbReference type="NCBIfam" id="TIGR00797">
    <property type="entry name" value="matE"/>
    <property type="match status" value="1"/>
</dbReference>
<dbReference type="GO" id="GO:0042910">
    <property type="term" value="F:xenobiotic transmembrane transporter activity"/>
    <property type="evidence" value="ECO:0007669"/>
    <property type="project" value="InterPro"/>
</dbReference>
<evidence type="ECO:0000256" key="3">
    <source>
        <dbReference type="ARBA" id="ARBA00022448"/>
    </source>
</evidence>
<reference evidence="10" key="1">
    <citation type="submission" date="2023-08" db="EMBL/GenBank/DDBJ databases">
        <authorList>
            <person name="Audoor S."/>
            <person name="Bilcke G."/>
        </authorList>
    </citation>
    <scope>NUCLEOTIDE SEQUENCE</scope>
</reference>
<dbReference type="Pfam" id="PF01554">
    <property type="entry name" value="MatE"/>
    <property type="match status" value="2"/>
</dbReference>
<evidence type="ECO:0000256" key="5">
    <source>
        <dbReference type="ARBA" id="ARBA00022692"/>
    </source>
</evidence>
<comment type="subcellular location">
    <subcellularLocation>
        <location evidence="1">Cell membrane</location>
        <topology evidence="1">Multi-pass membrane protein</topology>
    </subcellularLocation>
</comment>
<sequence length="508" mass="55974">MESSSIPTETEDHEDAEEHVISYKQHLKDVFLLTYPIILSEIFQNTLPVMDIAFVGQLSKQDLAATALATVWFNLWNSSMTGFMTAIDTLLSQSYGANQYKSFQIWTGSSLVIVFGTTILVSGLIALCGPAMHLFGQEPALADAAGEFSYRLIPGLFPYFLFKVFTKYLQTQNKLAPGVYIGILANGMNALFNWLLIFHLGWGISGAPWATTLTRAMELIMMCAYLLFSKESLQATWPKFSKQNFHFANLKPFWKLAVSGALSITAEAWSFEITTILAGLLGVIALDAHIITLTVATFIFLSFPFAIGIAASIRVGQLIGDQRAKDAQRSSHASFVLSGVVQFILCIVLVACKDIVGDLFSDDADVASLVTILVPISCIFMMGDAIQATIGGVLRGLGRQNLVLWLNILGFWVCAVPIGAVLTFVVDMGVNGLWWGFNIGIYTSAAVGIWFLKFRIDWEQETKKTVDRLSTLKKSDETKSGSTEPTEKRDELIDEPKEEAMLQEVQNC</sequence>
<dbReference type="EMBL" id="CAKOGP040000003">
    <property type="protein sequence ID" value="CAJ1926706.1"/>
    <property type="molecule type" value="Genomic_DNA"/>
</dbReference>
<dbReference type="PIRSF" id="PIRSF006603">
    <property type="entry name" value="DinF"/>
    <property type="match status" value="1"/>
</dbReference>
<dbReference type="GO" id="GO:1990961">
    <property type="term" value="P:xenobiotic detoxification by transmembrane export across the plasma membrane"/>
    <property type="evidence" value="ECO:0007669"/>
    <property type="project" value="InterPro"/>
</dbReference>
<evidence type="ECO:0000256" key="6">
    <source>
        <dbReference type="ARBA" id="ARBA00022989"/>
    </source>
</evidence>
<evidence type="ECO:0000256" key="1">
    <source>
        <dbReference type="ARBA" id="ARBA00004651"/>
    </source>
</evidence>
<dbReference type="InterPro" id="IPR048279">
    <property type="entry name" value="MdtK-like"/>
</dbReference>
<dbReference type="InterPro" id="IPR045069">
    <property type="entry name" value="MATE_euk"/>
</dbReference>
<keyword evidence="11" id="KW-1185">Reference proteome</keyword>
<feature type="transmembrane region" description="Helical" evidence="9">
    <location>
        <begin position="290"/>
        <end position="313"/>
    </location>
</feature>
<dbReference type="AlphaFoldDB" id="A0AAD2CDW8"/>
<gene>
    <name evidence="10" type="ORF">CYCCA115_LOCUS1238</name>
</gene>
<feature type="region of interest" description="Disordered" evidence="8">
    <location>
        <begin position="469"/>
        <end position="496"/>
    </location>
</feature>
<evidence type="ECO:0000256" key="8">
    <source>
        <dbReference type="SAM" id="MobiDB-lite"/>
    </source>
</evidence>
<feature type="transmembrane region" description="Helical" evidence="9">
    <location>
        <begin position="178"/>
        <end position="202"/>
    </location>
</feature>
<name>A0AAD2CDW8_9STRA</name>
<protein>
    <submittedName>
        <fullName evidence="10">Uncharacterized protein</fullName>
    </submittedName>
</protein>
<feature type="transmembrane region" description="Helical" evidence="9">
    <location>
        <begin position="432"/>
        <end position="452"/>
    </location>
</feature>
<evidence type="ECO:0000256" key="9">
    <source>
        <dbReference type="SAM" id="Phobius"/>
    </source>
</evidence>
<keyword evidence="7 9" id="KW-0472">Membrane</keyword>
<keyword evidence="5 9" id="KW-0812">Transmembrane</keyword>
<organism evidence="10 11">
    <name type="scientific">Cylindrotheca closterium</name>
    <dbReference type="NCBI Taxonomy" id="2856"/>
    <lineage>
        <taxon>Eukaryota</taxon>
        <taxon>Sar</taxon>
        <taxon>Stramenopiles</taxon>
        <taxon>Ochrophyta</taxon>
        <taxon>Bacillariophyta</taxon>
        <taxon>Bacillariophyceae</taxon>
        <taxon>Bacillariophycidae</taxon>
        <taxon>Bacillariales</taxon>
        <taxon>Bacillariaceae</taxon>
        <taxon>Cylindrotheca</taxon>
    </lineage>
</organism>
<dbReference type="CDD" id="cd13132">
    <property type="entry name" value="MATE_eukaryotic"/>
    <property type="match status" value="1"/>
</dbReference>
<proteinExistence type="inferred from homology"/>
<dbReference type="GO" id="GO:0015297">
    <property type="term" value="F:antiporter activity"/>
    <property type="evidence" value="ECO:0007669"/>
    <property type="project" value="InterPro"/>
</dbReference>
<feature type="transmembrane region" description="Helical" evidence="9">
    <location>
        <begin position="111"/>
        <end position="136"/>
    </location>
</feature>
<evidence type="ECO:0000256" key="2">
    <source>
        <dbReference type="ARBA" id="ARBA00010199"/>
    </source>
</evidence>
<feature type="transmembrane region" description="Helical" evidence="9">
    <location>
        <begin position="334"/>
        <end position="356"/>
    </location>
</feature>
<evidence type="ECO:0000256" key="4">
    <source>
        <dbReference type="ARBA" id="ARBA00022475"/>
    </source>
</evidence>
<evidence type="ECO:0000313" key="11">
    <source>
        <dbReference type="Proteomes" id="UP001295423"/>
    </source>
</evidence>
<keyword evidence="4" id="KW-1003">Cell membrane</keyword>
<feature type="transmembrane region" description="Helical" evidence="9">
    <location>
        <begin position="368"/>
        <end position="390"/>
    </location>
</feature>
<comment type="caution">
    <text evidence="10">The sequence shown here is derived from an EMBL/GenBank/DDBJ whole genome shotgun (WGS) entry which is preliminary data.</text>
</comment>
<evidence type="ECO:0000313" key="10">
    <source>
        <dbReference type="EMBL" id="CAJ1926706.1"/>
    </source>
</evidence>
<dbReference type="Proteomes" id="UP001295423">
    <property type="component" value="Unassembled WGS sequence"/>
</dbReference>
<dbReference type="InterPro" id="IPR002528">
    <property type="entry name" value="MATE_fam"/>
</dbReference>
<dbReference type="PANTHER" id="PTHR11206">
    <property type="entry name" value="MULTIDRUG RESISTANCE PROTEIN"/>
    <property type="match status" value="1"/>
</dbReference>
<feature type="compositionally biased region" description="Basic and acidic residues" evidence="8">
    <location>
        <begin position="473"/>
        <end position="496"/>
    </location>
</feature>
<comment type="similarity">
    <text evidence="2">Belongs to the multi antimicrobial extrusion (MATE) (TC 2.A.66.1) family.</text>
</comment>